<dbReference type="InterPro" id="IPR013230">
    <property type="entry name" value="Peptidase_M15A_C"/>
</dbReference>
<dbReference type="Pfam" id="PF08291">
    <property type="entry name" value="Peptidase_M15_3"/>
    <property type="match status" value="1"/>
</dbReference>
<evidence type="ECO:0000313" key="3">
    <source>
        <dbReference type="Proteomes" id="UP000763088"/>
    </source>
</evidence>
<feature type="domain" description="Peptidase M15A C-terminal" evidence="1">
    <location>
        <begin position="11"/>
        <end position="98"/>
    </location>
</feature>
<comment type="caution">
    <text evidence="2">The sequence shown here is derived from an EMBL/GenBank/DDBJ whole genome shotgun (WGS) entry which is preliminary data.</text>
</comment>
<accession>A0A928BTV1</accession>
<sequence length="151" mass="17027">MNNVSMKLSEHFSLAEMCKTSANLDNVPNEAQVENLKRLCGWLEMLRSEWNKRYGEGNDPIFINSGFRSEAVNKAVGGVKGSNHLSGCAADIRVAGIEQLVRYATILLDISDESKEDFDELLLERSPKGNYWLHFAVRPSGNRRKVRLIQT</sequence>
<organism evidence="2 3">
    <name type="scientific">Xylanibacter ruminicola</name>
    <name type="common">Prevotella ruminicola</name>
    <dbReference type="NCBI Taxonomy" id="839"/>
    <lineage>
        <taxon>Bacteria</taxon>
        <taxon>Pseudomonadati</taxon>
        <taxon>Bacteroidota</taxon>
        <taxon>Bacteroidia</taxon>
        <taxon>Bacteroidales</taxon>
        <taxon>Prevotellaceae</taxon>
        <taxon>Xylanibacter</taxon>
    </lineage>
</organism>
<evidence type="ECO:0000313" key="2">
    <source>
        <dbReference type="EMBL" id="MBE6266618.1"/>
    </source>
</evidence>
<protein>
    <recommendedName>
        <fullName evidence="1">Peptidase M15A C-terminal domain-containing protein</fullName>
    </recommendedName>
</protein>
<reference evidence="2" key="1">
    <citation type="submission" date="2019-04" db="EMBL/GenBank/DDBJ databases">
        <title>Evolution of Biomass-Degrading Anaerobic Consortia Revealed by Metagenomics.</title>
        <authorList>
            <person name="Peng X."/>
        </authorList>
    </citation>
    <scope>NUCLEOTIDE SEQUENCE</scope>
    <source>
        <strain evidence="2">SIG141</strain>
    </source>
</reference>
<dbReference type="EMBL" id="SUYD01000010">
    <property type="protein sequence ID" value="MBE6266618.1"/>
    <property type="molecule type" value="Genomic_DNA"/>
</dbReference>
<dbReference type="SUPFAM" id="SSF55166">
    <property type="entry name" value="Hedgehog/DD-peptidase"/>
    <property type="match status" value="1"/>
</dbReference>
<name>A0A928BTV1_XYLRU</name>
<proteinExistence type="predicted"/>
<dbReference type="InterPro" id="IPR009045">
    <property type="entry name" value="Zn_M74/Hedgehog-like"/>
</dbReference>
<dbReference type="AlphaFoldDB" id="A0A928BTV1"/>
<dbReference type="Gene3D" id="3.30.1380.10">
    <property type="match status" value="1"/>
</dbReference>
<dbReference type="Proteomes" id="UP000763088">
    <property type="component" value="Unassembled WGS sequence"/>
</dbReference>
<gene>
    <name evidence="2" type="ORF">E7102_09125</name>
</gene>
<evidence type="ECO:0000259" key="1">
    <source>
        <dbReference type="Pfam" id="PF08291"/>
    </source>
</evidence>